<accession>A0ABM8Y0T4</accession>
<keyword evidence="2" id="KW-1185">Reference proteome</keyword>
<dbReference type="Proteomes" id="UP000701702">
    <property type="component" value="Unassembled WGS sequence"/>
</dbReference>
<gene>
    <name evidence="1" type="ORF">LMG23994_06172</name>
</gene>
<name>A0ABM8Y0T4_9BURK</name>
<proteinExistence type="predicted"/>
<dbReference type="EMBL" id="CAJZAF010000049">
    <property type="protein sequence ID" value="CAG9186336.1"/>
    <property type="molecule type" value="Genomic_DNA"/>
</dbReference>
<reference evidence="1 2" key="1">
    <citation type="submission" date="2021-08" db="EMBL/GenBank/DDBJ databases">
        <authorList>
            <person name="Peeters C."/>
        </authorList>
    </citation>
    <scope>NUCLEOTIDE SEQUENCE [LARGE SCALE GENOMIC DNA]</scope>
    <source>
        <strain evidence="1 2">LMG 23994</strain>
    </source>
</reference>
<sequence length="227" mass="24305">MRISLQLVVQGEGGVPATVNEIAQFQRDGLDVGSLGLHLEEAKSLLGRLQRTMVAAQVAEAVARTGMCPTCGAQLACKGHHHLVFRSAFGRLSIDSPRLYPCRRCQGDAATFSPIANCLPERVSPELQYLEVKFAALMSYGLTVNVLQEVLPLDHVLAASSIRRQVSTLGRRLEAAQFTDARRQAEVAASLGSPHIPEPSPIRAVGIDGGFLRSEPATDAARTAGLK</sequence>
<evidence type="ECO:0000313" key="2">
    <source>
        <dbReference type="Proteomes" id="UP000701702"/>
    </source>
</evidence>
<comment type="caution">
    <text evidence="1">The sequence shown here is derived from an EMBL/GenBank/DDBJ whole genome shotgun (WGS) entry which is preliminary data.</text>
</comment>
<evidence type="ECO:0000313" key="1">
    <source>
        <dbReference type="EMBL" id="CAG9186336.1"/>
    </source>
</evidence>
<organism evidence="1 2">
    <name type="scientific">Cupriavidus pinatubonensis</name>
    <dbReference type="NCBI Taxonomy" id="248026"/>
    <lineage>
        <taxon>Bacteria</taxon>
        <taxon>Pseudomonadati</taxon>
        <taxon>Pseudomonadota</taxon>
        <taxon>Betaproteobacteria</taxon>
        <taxon>Burkholderiales</taxon>
        <taxon>Burkholderiaceae</taxon>
        <taxon>Cupriavidus</taxon>
    </lineage>
</organism>
<protein>
    <submittedName>
        <fullName evidence="1">ISKra4 family transposase ISBte1</fullName>
    </submittedName>
</protein>